<proteinExistence type="predicted"/>
<evidence type="ECO:0000259" key="1">
    <source>
        <dbReference type="PROSITE" id="PS51391"/>
    </source>
</evidence>
<evidence type="ECO:0000313" key="2">
    <source>
        <dbReference type="EMBL" id="KAG7299832.1"/>
    </source>
</evidence>
<sequence>MMADENKISLAELDTVLQPIIDTCTKDSISHGKAWILQHVTSADAGKVISQHLLRKVTQPGAAFTQKLHIIYLVNDVLHHCARKNAEDLKKNLENVVVPMFCNASIGNIFIIMPSRSLISRTQFVVHSHQQIRLENP</sequence>
<comment type="caution">
    <text evidence="2">The sequence shown here is derived from an EMBL/GenBank/DDBJ whole genome shotgun (WGS) entry which is preliminary data.</text>
</comment>
<keyword evidence="3" id="KW-1185">Reference proteome</keyword>
<dbReference type="Proteomes" id="UP000823941">
    <property type="component" value="Chromosome 22"/>
</dbReference>
<dbReference type="EMBL" id="JAHIBW010000022">
    <property type="protein sequence ID" value="KAG7299832.1"/>
    <property type="molecule type" value="Genomic_DNA"/>
</dbReference>
<dbReference type="InterPro" id="IPR008942">
    <property type="entry name" value="ENTH_VHS"/>
</dbReference>
<dbReference type="InterPro" id="IPR006569">
    <property type="entry name" value="CID_dom"/>
</dbReference>
<accession>A0ABQ7Q3M3</accession>
<dbReference type="PANTHER" id="PTHR12323">
    <property type="entry name" value="SR-RELATED CTD ASSOCIATED FACTOR 6"/>
    <property type="match status" value="1"/>
</dbReference>
<reference evidence="2 3" key="1">
    <citation type="submission" date="2021-06" db="EMBL/GenBank/DDBJ databases">
        <title>A haploid diamondback moth (Plutella xylostella L.) genome assembly resolves 31 chromosomes and identifies a diamide resistance mutation.</title>
        <authorList>
            <person name="Ward C.M."/>
            <person name="Perry K.D."/>
            <person name="Baker G."/>
            <person name="Powis K."/>
            <person name="Heckel D.G."/>
            <person name="Baxter S.W."/>
        </authorList>
    </citation>
    <scope>NUCLEOTIDE SEQUENCE [LARGE SCALE GENOMIC DNA]</scope>
    <source>
        <strain evidence="2 3">LV</strain>
        <tissue evidence="2">Single pupa</tissue>
    </source>
</reference>
<name>A0ABQ7Q3M3_PLUXY</name>
<dbReference type="PANTHER" id="PTHR12323:SF0">
    <property type="entry name" value="CALCIUM HOMEOSTASIS ENDOPLASMIC RETICULUM PROTEIN"/>
    <property type="match status" value="1"/>
</dbReference>
<dbReference type="Gene3D" id="1.25.40.90">
    <property type="match status" value="1"/>
</dbReference>
<feature type="domain" description="CID" evidence="1">
    <location>
        <begin position="5"/>
        <end position="137"/>
    </location>
</feature>
<dbReference type="PROSITE" id="PS51391">
    <property type="entry name" value="CID"/>
    <property type="match status" value="1"/>
</dbReference>
<dbReference type="Pfam" id="PF04818">
    <property type="entry name" value="CID"/>
    <property type="match status" value="1"/>
</dbReference>
<organism evidence="2 3">
    <name type="scientific">Plutella xylostella</name>
    <name type="common">Diamondback moth</name>
    <name type="synonym">Plutella maculipennis</name>
    <dbReference type="NCBI Taxonomy" id="51655"/>
    <lineage>
        <taxon>Eukaryota</taxon>
        <taxon>Metazoa</taxon>
        <taxon>Ecdysozoa</taxon>
        <taxon>Arthropoda</taxon>
        <taxon>Hexapoda</taxon>
        <taxon>Insecta</taxon>
        <taxon>Pterygota</taxon>
        <taxon>Neoptera</taxon>
        <taxon>Endopterygota</taxon>
        <taxon>Lepidoptera</taxon>
        <taxon>Glossata</taxon>
        <taxon>Ditrysia</taxon>
        <taxon>Yponomeutoidea</taxon>
        <taxon>Plutellidae</taxon>
        <taxon>Plutella</taxon>
    </lineage>
</organism>
<evidence type="ECO:0000313" key="3">
    <source>
        <dbReference type="Proteomes" id="UP000823941"/>
    </source>
</evidence>
<protein>
    <recommendedName>
        <fullName evidence="1">CID domain-containing protein</fullName>
    </recommendedName>
</protein>
<gene>
    <name evidence="2" type="ORF">JYU34_016850</name>
</gene>